<organism evidence="4 5">
    <name type="scientific">Pseudonocardia oroxyli</name>
    <dbReference type="NCBI Taxonomy" id="366584"/>
    <lineage>
        <taxon>Bacteria</taxon>
        <taxon>Bacillati</taxon>
        <taxon>Actinomycetota</taxon>
        <taxon>Actinomycetes</taxon>
        <taxon>Pseudonocardiales</taxon>
        <taxon>Pseudonocardiaceae</taxon>
        <taxon>Pseudonocardia</taxon>
    </lineage>
</organism>
<evidence type="ECO:0000256" key="2">
    <source>
        <dbReference type="ARBA" id="ARBA00023239"/>
    </source>
</evidence>
<dbReference type="PANTHER" id="PTHR33542:SF5">
    <property type="entry name" value="FERROCHELATASE CHE1"/>
    <property type="match status" value="1"/>
</dbReference>
<evidence type="ECO:0000256" key="3">
    <source>
        <dbReference type="SAM" id="MobiDB-lite"/>
    </source>
</evidence>
<name>A0A1G8BTM9_PSEOR</name>
<proteinExistence type="predicted"/>
<feature type="region of interest" description="Disordered" evidence="3">
    <location>
        <begin position="1"/>
        <end position="27"/>
    </location>
</feature>
<evidence type="ECO:0000313" key="5">
    <source>
        <dbReference type="Proteomes" id="UP000198967"/>
    </source>
</evidence>
<dbReference type="Proteomes" id="UP000198967">
    <property type="component" value="Unassembled WGS sequence"/>
</dbReference>
<reference evidence="4 5" key="1">
    <citation type="submission" date="2016-10" db="EMBL/GenBank/DDBJ databases">
        <authorList>
            <person name="de Groot N.N."/>
        </authorList>
    </citation>
    <scope>NUCLEOTIDE SEQUENCE [LARGE SCALE GENOMIC DNA]</scope>
    <source>
        <strain evidence="4 5">CGMCC 4.3143</strain>
    </source>
</reference>
<dbReference type="PANTHER" id="PTHR33542">
    <property type="entry name" value="SIROHYDROCHLORIN FERROCHELATASE, CHLOROPLASTIC"/>
    <property type="match status" value="1"/>
</dbReference>
<sequence>MRPPPDSRVPRPGHASPPVRTRESDIAPVLVPVAHGSRDPRSATTVRALVDEVRGRAPGLDVRPAFLDFDQPSVTDVLAGLDRPAVVVPLLLGSAYHARVDIPGIVAGFPHVRVADVLGPDPRLLAVATDRLASLGVAPGDPGLGIVLAGTGSSHSPANAVVHRLAARLGGVAAFATAEPRVPEAIAGLRARGAERVVVASWFLAAGRLLDRVQAQAGDDVPVADPLGPDPRIAELVLERFAAHALRTAA</sequence>
<dbReference type="InterPro" id="IPR002762">
    <property type="entry name" value="CbiX-like"/>
</dbReference>
<dbReference type="CDD" id="cd03416">
    <property type="entry name" value="CbiX_SirB_N"/>
    <property type="match status" value="1"/>
</dbReference>
<evidence type="ECO:0000256" key="1">
    <source>
        <dbReference type="ARBA" id="ARBA00022723"/>
    </source>
</evidence>
<dbReference type="Pfam" id="PF01903">
    <property type="entry name" value="CbiX"/>
    <property type="match status" value="2"/>
</dbReference>
<evidence type="ECO:0000313" key="4">
    <source>
        <dbReference type="EMBL" id="SDH36585.1"/>
    </source>
</evidence>
<dbReference type="InterPro" id="IPR050963">
    <property type="entry name" value="Sirohydro_Cobaltochel/CbiX"/>
</dbReference>
<protein>
    <submittedName>
        <fullName evidence="4">Sirohydrochlorin ferrochelatase</fullName>
    </submittedName>
</protein>
<dbReference type="AlphaFoldDB" id="A0A1G8BTM9"/>
<keyword evidence="1" id="KW-0479">Metal-binding</keyword>
<dbReference type="EMBL" id="FNBE01000021">
    <property type="protein sequence ID" value="SDH36585.1"/>
    <property type="molecule type" value="Genomic_DNA"/>
</dbReference>
<gene>
    <name evidence="4" type="ORF">SAMN05216377_121118</name>
</gene>
<dbReference type="GO" id="GO:0016829">
    <property type="term" value="F:lyase activity"/>
    <property type="evidence" value="ECO:0007669"/>
    <property type="project" value="UniProtKB-KW"/>
</dbReference>
<dbReference type="Gene3D" id="3.40.50.1400">
    <property type="match status" value="2"/>
</dbReference>
<dbReference type="SUPFAM" id="SSF53800">
    <property type="entry name" value="Chelatase"/>
    <property type="match status" value="1"/>
</dbReference>
<keyword evidence="2" id="KW-0456">Lyase</keyword>
<dbReference type="GO" id="GO:0046872">
    <property type="term" value="F:metal ion binding"/>
    <property type="evidence" value="ECO:0007669"/>
    <property type="project" value="UniProtKB-KW"/>
</dbReference>
<dbReference type="STRING" id="366584.SAMN05216377_121118"/>
<accession>A0A1G8BTM9</accession>
<keyword evidence="5" id="KW-1185">Reference proteome</keyword>